<dbReference type="Pfam" id="PF13602">
    <property type="entry name" value="ADH_zinc_N_2"/>
    <property type="match status" value="1"/>
</dbReference>
<dbReference type="AlphaFoldDB" id="A0A067RPX5"/>
<evidence type="ECO:0000256" key="2">
    <source>
        <dbReference type="ARBA" id="ARBA00022833"/>
    </source>
</evidence>
<dbReference type="InterPro" id="IPR020843">
    <property type="entry name" value="ER"/>
</dbReference>
<feature type="domain" description="Enoyl reductase (ER)" evidence="4">
    <location>
        <begin position="26"/>
        <end position="386"/>
    </location>
</feature>
<dbReference type="Gene3D" id="3.40.50.720">
    <property type="entry name" value="NAD(P)-binding Rossmann-like Domain"/>
    <property type="match status" value="1"/>
</dbReference>
<evidence type="ECO:0000256" key="3">
    <source>
        <dbReference type="ARBA" id="ARBA00023002"/>
    </source>
</evidence>
<keyword evidence="1" id="KW-0479">Metal-binding</keyword>
<evidence type="ECO:0000259" key="4">
    <source>
        <dbReference type="SMART" id="SM00829"/>
    </source>
</evidence>
<evidence type="ECO:0000256" key="1">
    <source>
        <dbReference type="ARBA" id="ARBA00022723"/>
    </source>
</evidence>
<dbReference type="FunCoup" id="A0A067RPX5">
    <property type="interactions" value="7"/>
</dbReference>
<dbReference type="SUPFAM" id="SSF51735">
    <property type="entry name" value="NAD(P)-binding Rossmann-fold domains"/>
    <property type="match status" value="1"/>
</dbReference>
<dbReference type="Proteomes" id="UP000027135">
    <property type="component" value="Unassembled WGS sequence"/>
</dbReference>
<protein>
    <submittedName>
        <fullName evidence="5">Zinc-type alcohol dehydrogenase-like protein</fullName>
    </submittedName>
</protein>
<evidence type="ECO:0000313" key="5">
    <source>
        <dbReference type="EMBL" id="KDR21784.1"/>
    </source>
</evidence>
<keyword evidence="3" id="KW-0560">Oxidoreductase</keyword>
<dbReference type="eggNOG" id="KOG1198">
    <property type="taxonomic scope" value="Eukaryota"/>
</dbReference>
<dbReference type="InterPro" id="IPR011032">
    <property type="entry name" value="GroES-like_sf"/>
</dbReference>
<dbReference type="EMBL" id="KK852539">
    <property type="protein sequence ID" value="KDR21784.1"/>
    <property type="molecule type" value="Genomic_DNA"/>
</dbReference>
<dbReference type="InParanoid" id="A0A067RPX5"/>
<dbReference type="FunFam" id="3.40.50.720:FF:000405">
    <property type="entry name" value="Uncharacterized protein, isoform A"/>
    <property type="match status" value="1"/>
</dbReference>
<keyword evidence="2" id="KW-0862">Zinc</keyword>
<sequence length="396" mass="43372">MFLLSAKKLPDMNKLCRQVSIESPGPTIRDCVFSFEVPVPDVPSKGARIRVVCAGACYRLRRSPSISSISSVSSTSSEISQDLSCGSAPILPPQSPVHHGLRDGALFPGYEVAGIVESLGTEVEGNEEFGVGDRVVLYPYEGVPHGYAEFIIVPELQYLVKLPDSVSLSVAAMLPTGALLAMNTVFKAHEYVENILQKRGDNGLCKILIVGTGGLALWAMRIAGHHYQTMKEKVSITVASLKDEGFLLAKEYKKVNVVQWNEDLYEKQLIERTKDACQGAVDIVIDFGTTSRSLHRSLQCLSKGGVVFISSEVAEKLLPKFSRKAEELQQCIRPVDMGSIDQLRQLVELVGNKEIEPPPHSVFPADEASEVMRKLCQSEIKGRAILEFPSPPSSRF</sequence>
<dbReference type="SMART" id="SM00829">
    <property type="entry name" value="PKS_ER"/>
    <property type="match status" value="1"/>
</dbReference>
<name>A0A067RPX5_ZOONE</name>
<dbReference type="SUPFAM" id="SSF50129">
    <property type="entry name" value="GroES-like"/>
    <property type="match status" value="1"/>
</dbReference>
<dbReference type="InterPro" id="IPR050129">
    <property type="entry name" value="Zn_alcohol_dh"/>
</dbReference>
<dbReference type="Gene3D" id="3.90.180.10">
    <property type="entry name" value="Medium-chain alcohol dehydrogenases, catalytic domain"/>
    <property type="match status" value="1"/>
</dbReference>
<dbReference type="GO" id="GO:0046872">
    <property type="term" value="F:metal ion binding"/>
    <property type="evidence" value="ECO:0007669"/>
    <property type="project" value="UniProtKB-KW"/>
</dbReference>
<dbReference type="GO" id="GO:0016491">
    <property type="term" value="F:oxidoreductase activity"/>
    <property type="evidence" value="ECO:0007669"/>
    <property type="project" value="UniProtKB-KW"/>
</dbReference>
<dbReference type="InterPro" id="IPR036291">
    <property type="entry name" value="NAD(P)-bd_dom_sf"/>
</dbReference>
<dbReference type="PANTHER" id="PTHR43401">
    <property type="entry name" value="L-THREONINE 3-DEHYDROGENASE"/>
    <property type="match status" value="1"/>
</dbReference>
<proteinExistence type="predicted"/>
<keyword evidence="6" id="KW-1185">Reference proteome</keyword>
<dbReference type="OMA" id="PPHTVYP"/>
<gene>
    <name evidence="5" type="ORF">L798_03329</name>
</gene>
<organism evidence="5 6">
    <name type="scientific">Zootermopsis nevadensis</name>
    <name type="common">Dampwood termite</name>
    <dbReference type="NCBI Taxonomy" id="136037"/>
    <lineage>
        <taxon>Eukaryota</taxon>
        <taxon>Metazoa</taxon>
        <taxon>Ecdysozoa</taxon>
        <taxon>Arthropoda</taxon>
        <taxon>Hexapoda</taxon>
        <taxon>Insecta</taxon>
        <taxon>Pterygota</taxon>
        <taxon>Neoptera</taxon>
        <taxon>Polyneoptera</taxon>
        <taxon>Dictyoptera</taxon>
        <taxon>Blattodea</taxon>
        <taxon>Blattoidea</taxon>
        <taxon>Termitoidae</taxon>
        <taxon>Termopsidae</taxon>
        <taxon>Zootermopsis</taxon>
    </lineage>
</organism>
<evidence type="ECO:0000313" key="6">
    <source>
        <dbReference type="Proteomes" id="UP000027135"/>
    </source>
</evidence>
<dbReference type="STRING" id="136037.A0A067RPX5"/>
<accession>A0A067RPX5</accession>
<dbReference type="FunFam" id="3.90.180.10:FF:000041">
    <property type="entry name" value="Uncharacterized protein, isoform B"/>
    <property type="match status" value="1"/>
</dbReference>
<dbReference type="PANTHER" id="PTHR43401:SF2">
    <property type="entry name" value="L-THREONINE 3-DEHYDROGENASE"/>
    <property type="match status" value="1"/>
</dbReference>
<reference evidence="5 6" key="1">
    <citation type="journal article" date="2014" name="Nat. Commun.">
        <title>Molecular traces of alternative social organization in a termite genome.</title>
        <authorList>
            <person name="Terrapon N."/>
            <person name="Li C."/>
            <person name="Robertson H.M."/>
            <person name="Ji L."/>
            <person name="Meng X."/>
            <person name="Booth W."/>
            <person name="Chen Z."/>
            <person name="Childers C.P."/>
            <person name="Glastad K.M."/>
            <person name="Gokhale K."/>
            <person name="Gowin J."/>
            <person name="Gronenberg W."/>
            <person name="Hermansen R.A."/>
            <person name="Hu H."/>
            <person name="Hunt B.G."/>
            <person name="Huylmans A.K."/>
            <person name="Khalil S.M."/>
            <person name="Mitchell R.D."/>
            <person name="Munoz-Torres M.C."/>
            <person name="Mustard J.A."/>
            <person name="Pan H."/>
            <person name="Reese J.T."/>
            <person name="Scharf M.E."/>
            <person name="Sun F."/>
            <person name="Vogel H."/>
            <person name="Xiao J."/>
            <person name="Yang W."/>
            <person name="Yang Z."/>
            <person name="Yang Z."/>
            <person name="Zhou J."/>
            <person name="Zhu J."/>
            <person name="Brent C.S."/>
            <person name="Elsik C.G."/>
            <person name="Goodisman M.A."/>
            <person name="Liberles D.A."/>
            <person name="Roe R.M."/>
            <person name="Vargo E.L."/>
            <person name="Vilcinskas A."/>
            <person name="Wang J."/>
            <person name="Bornberg-Bauer E."/>
            <person name="Korb J."/>
            <person name="Zhang G."/>
            <person name="Liebig J."/>
        </authorList>
    </citation>
    <scope>NUCLEOTIDE SEQUENCE [LARGE SCALE GENOMIC DNA]</scope>
    <source>
        <tissue evidence="5">Whole organism</tissue>
    </source>
</reference>